<keyword evidence="1" id="KW-0378">Hydrolase</keyword>
<proteinExistence type="predicted"/>
<keyword evidence="2" id="KW-1133">Transmembrane helix</keyword>
<dbReference type="EMBL" id="QGDO01000011">
    <property type="protein sequence ID" value="PWJ34160.1"/>
    <property type="molecule type" value="Genomic_DNA"/>
</dbReference>
<evidence type="ECO:0000259" key="3">
    <source>
        <dbReference type="SMART" id="SM00331"/>
    </source>
</evidence>
<dbReference type="InterPro" id="IPR029016">
    <property type="entry name" value="GAF-like_dom_sf"/>
</dbReference>
<keyword evidence="5" id="KW-1185">Reference proteome</keyword>
<dbReference type="AlphaFoldDB" id="A0A315YWL8"/>
<accession>A0A315YWL8</accession>
<feature type="transmembrane region" description="Helical" evidence="2">
    <location>
        <begin position="12"/>
        <end position="33"/>
    </location>
</feature>
<feature type="domain" description="PPM-type phosphatase" evidence="3">
    <location>
        <begin position="457"/>
        <end position="678"/>
    </location>
</feature>
<dbReference type="GO" id="GO:0016791">
    <property type="term" value="F:phosphatase activity"/>
    <property type="evidence" value="ECO:0007669"/>
    <property type="project" value="TreeGrafter"/>
</dbReference>
<dbReference type="PANTHER" id="PTHR43156">
    <property type="entry name" value="STAGE II SPORULATION PROTEIN E-RELATED"/>
    <property type="match status" value="1"/>
</dbReference>
<organism evidence="4 5">
    <name type="scientific">Sediminitomix flava</name>
    <dbReference type="NCBI Taxonomy" id="379075"/>
    <lineage>
        <taxon>Bacteria</taxon>
        <taxon>Pseudomonadati</taxon>
        <taxon>Bacteroidota</taxon>
        <taxon>Cytophagia</taxon>
        <taxon>Cytophagales</taxon>
        <taxon>Flammeovirgaceae</taxon>
        <taxon>Sediminitomix</taxon>
    </lineage>
</organism>
<dbReference type="SMART" id="SM00331">
    <property type="entry name" value="PP2C_SIG"/>
    <property type="match status" value="1"/>
</dbReference>
<feature type="transmembrane region" description="Helical" evidence="2">
    <location>
        <begin position="77"/>
        <end position="100"/>
    </location>
</feature>
<feature type="transmembrane region" description="Helical" evidence="2">
    <location>
        <begin position="112"/>
        <end position="133"/>
    </location>
</feature>
<feature type="transmembrane region" description="Helical" evidence="2">
    <location>
        <begin position="210"/>
        <end position="231"/>
    </location>
</feature>
<gene>
    <name evidence="4" type="ORF">BC781_11170</name>
</gene>
<evidence type="ECO:0000313" key="4">
    <source>
        <dbReference type="EMBL" id="PWJ34160.1"/>
    </source>
</evidence>
<dbReference type="InterPro" id="IPR036457">
    <property type="entry name" value="PPM-type-like_dom_sf"/>
</dbReference>
<feature type="transmembrane region" description="Helical" evidence="2">
    <location>
        <begin position="179"/>
        <end position="198"/>
    </location>
</feature>
<protein>
    <submittedName>
        <fullName evidence="4">Serine phosphatase RsbU (Regulator of sigma subunit)</fullName>
    </submittedName>
</protein>
<feature type="transmembrane region" description="Helical" evidence="2">
    <location>
        <begin position="246"/>
        <end position="269"/>
    </location>
</feature>
<dbReference type="SUPFAM" id="SSF81606">
    <property type="entry name" value="PP2C-like"/>
    <property type="match status" value="1"/>
</dbReference>
<keyword evidence="2" id="KW-0472">Membrane</keyword>
<dbReference type="InterPro" id="IPR052016">
    <property type="entry name" value="Bact_Sigma-Reg"/>
</dbReference>
<name>A0A315YWL8_SEDFL</name>
<feature type="transmembrane region" description="Helical" evidence="2">
    <location>
        <begin position="45"/>
        <end position="63"/>
    </location>
</feature>
<evidence type="ECO:0000313" key="5">
    <source>
        <dbReference type="Proteomes" id="UP000245535"/>
    </source>
</evidence>
<comment type="caution">
    <text evidence="4">The sequence shown here is derived from an EMBL/GenBank/DDBJ whole genome shotgun (WGS) entry which is preliminary data.</text>
</comment>
<sequence>MVRLDRVEKGTIIVFILSWIMLLIVGVQEQVYLESGDFMLIETPLFFKGFFLNLFIGSGYLYADRILKHIEYDIQALLWRVFITTLICTFISLCINISNLVIQDSFWADHPLINAFFFQVEFASLLITLIVAFTTWKRLILHEKKVWSYRIWKAFEIFLLVALISHFFRIGIVDMYFNIPYAVLVIWILVLCVNVRWVPYLNFSQKVASIFQLIFVLLALAYFVFSIRYYFEQPNFIVDDLLKNVFSITLFTFISIYAFASILFMLFNLPTSSVFEQKFEEISLSQSLTRTLIEGETKEDVYKVLLGNAVSIVKAEGGWLEVYPDNFFSSHQMSTKEIEYIRKILDKKGTEHLTKTKKYTFNPYIGDESNERFRSVMVVPVKRAEETIGMLVLLKTIYQGFDRMMINSVNALVAQAGIALHNFRLLEDALGHERIRNEMEIARQVQQRLLPEKLFEVEGIELYARSLPHTEVGGDYYDFYQIKDGKYGIVIADVLGKGISAAFNMAQMKGIFQALVRMNLDPSELFYHANNSLSTCLEKGSFVTACYLDIDITAKYIRYSRAGHCPAYYYKASAKEVVPLDGKGMGLGIIRNDSFFKFLETNEISYEKGDLIFLYTDGVIEAKSPDGEEYGYDRLKDFLLQHAERPVKEVSVKLMEELEDFTKDYKVDDDLTMVLIRF</sequence>
<dbReference type="RefSeq" id="WP_109622985.1">
    <property type="nucleotide sequence ID" value="NZ_QGDO01000011.1"/>
</dbReference>
<dbReference type="Proteomes" id="UP000245535">
    <property type="component" value="Unassembled WGS sequence"/>
</dbReference>
<dbReference type="Gene3D" id="3.30.450.40">
    <property type="match status" value="1"/>
</dbReference>
<evidence type="ECO:0000256" key="2">
    <source>
        <dbReference type="SAM" id="Phobius"/>
    </source>
</evidence>
<evidence type="ECO:0000256" key="1">
    <source>
        <dbReference type="ARBA" id="ARBA00022801"/>
    </source>
</evidence>
<dbReference type="InterPro" id="IPR001932">
    <property type="entry name" value="PPM-type_phosphatase-like_dom"/>
</dbReference>
<dbReference type="Pfam" id="PF07228">
    <property type="entry name" value="SpoIIE"/>
    <property type="match status" value="1"/>
</dbReference>
<dbReference type="PANTHER" id="PTHR43156:SF2">
    <property type="entry name" value="STAGE II SPORULATION PROTEIN E"/>
    <property type="match status" value="1"/>
</dbReference>
<keyword evidence="2" id="KW-0812">Transmembrane</keyword>
<dbReference type="SUPFAM" id="SSF55781">
    <property type="entry name" value="GAF domain-like"/>
    <property type="match status" value="1"/>
</dbReference>
<dbReference type="OrthoDB" id="9763484at2"/>
<dbReference type="Gene3D" id="3.60.40.10">
    <property type="entry name" value="PPM-type phosphatase domain"/>
    <property type="match status" value="1"/>
</dbReference>
<reference evidence="4 5" key="1">
    <citation type="submission" date="2018-03" db="EMBL/GenBank/DDBJ databases">
        <title>Genomic Encyclopedia of Archaeal and Bacterial Type Strains, Phase II (KMG-II): from individual species to whole genera.</title>
        <authorList>
            <person name="Goeker M."/>
        </authorList>
    </citation>
    <scope>NUCLEOTIDE SEQUENCE [LARGE SCALE GENOMIC DNA]</scope>
    <source>
        <strain evidence="4 5">DSM 28229</strain>
    </source>
</reference>